<dbReference type="Proteomes" id="UP000054279">
    <property type="component" value="Unassembled WGS sequence"/>
</dbReference>
<sequence length="132" mass="15907">LYLTYMSLEDRREQTDLLRCNSNFHNWPRYDCVVINSSPITFARLESVFTCYDSSGRECDIALVCMLEDSKWRPRTKWEGCRVLEEKKYCFVLLKYPIRGCHLIWTSDKDDRKYYLNDLIDSDAFLRFFLNN</sequence>
<reference evidence="1 2" key="1">
    <citation type="submission" date="2014-06" db="EMBL/GenBank/DDBJ databases">
        <title>Evolutionary Origins and Diversification of the Mycorrhizal Mutualists.</title>
        <authorList>
            <consortium name="DOE Joint Genome Institute"/>
            <consortium name="Mycorrhizal Genomics Consortium"/>
            <person name="Kohler A."/>
            <person name="Kuo A."/>
            <person name="Nagy L.G."/>
            <person name="Floudas D."/>
            <person name="Copeland A."/>
            <person name="Barry K.W."/>
            <person name="Cichocki N."/>
            <person name="Veneault-Fourrey C."/>
            <person name="LaButti K."/>
            <person name="Lindquist E.A."/>
            <person name="Lipzen A."/>
            <person name="Lundell T."/>
            <person name="Morin E."/>
            <person name="Murat C."/>
            <person name="Riley R."/>
            <person name="Ohm R."/>
            <person name="Sun H."/>
            <person name="Tunlid A."/>
            <person name="Henrissat B."/>
            <person name="Grigoriev I.V."/>
            <person name="Hibbett D.S."/>
            <person name="Martin F."/>
        </authorList>
    </citation>
    <scope>NUCLEOTIDE SEQUENCE [LARGE SCALE GENOMIC DNA]</scope>
    <source>
        <strain evidence="1 2">SS14</strain>
    </source>
</reference>
<organism evidence="1 2">
    <name type="scientific">Sphaerobolus stellatus (strain SS14)</name>
    <dbReference type="NCBI Taxonomy" id="990650"/>
    <lineage>
        <taxon>Eukaryota</taxon>
        <taxon>Fungi</taxon>
        <taxon>Dikarya</taxon>
        <taxon>Basidiomycota</taxon>
        <taxon>Agaricomycotina</taxon>
        <taxon>Agaricomycetes</taxon>
        <taxon>Phallomycetidae</taxon>
        <taxon>Geastrales</taxon>
        <taxon>Sphaerobolaceae</taxon>
        <taxon>Sphaerobolus</taxon>
    </lineage>
</organism>
<dbReference type="EMBL" id="KN837171">
    <property type="protein sequence ID" value="KIJ37159.1"/>
    <property type="molecule type" value="Genomic_DNA"/>
</dbReference>
<proteinExistence type="predicted"/>
<dbReference type="HOGENOM" id="CLU_132233_0_0_1"/>
<accession>A0A0C9UQX4</accession>
<evidence type="ECO:0000313" key="1">
    <source>
        <dbReference type="EMBL" id="KIJ37159.1"/>
    </source>
</evidence>
<gene>
    <name evidence="1" type="ORF">M422DRAFT_178317</name>
</gene>
<keyword evidence="2" id="KW-1185">Reference proteome</keyword>
<dbReference type="OrthoDB" id="3187283at2759"/>
<name>A0A0C9UQX4_SPHS4</name>
<dbReference type="AlphaFoldDB" id="A0A0C9UQX4"/>
<evidence type="ECO:0000313" key="2">
    <source>
        <dbReference type="Proteomes" id="UP000054279"/>
    </source>
</evidence>
<feature type="non-terminal residue" evidence="1">
    <location>
        <position position="1"/>
    </location>
</feature>
<protein>
    <submittedName>
        <fullName evidence="1">Uncharacterized protein</fullName>
    </submittedName>
</protein>